<dbReference type="SUPFAM" id="SSF69786">
    <property type="entry name" value="YggU-like"/>
    <property type="match status" value="1"/>
</dbReference>
<keyword evidence="4" id="KW-1185">Reference proteome</keyword>
<accession>D9PWL6</accession>
<dbReference type="KEGG" id="mmg:MTBMA_c10190"/>
<dbReference type="SMART" id="SM01152">
    <property type="entry name" value="DUF167"/>
    <property type="match status" value="1"/>
</dbReference>
<dbReference type="RefSeq" id="WP_013295837.1">
    <property type="nucleotide sequence ID" value="NC_014408.1"/>
</dbReference>
<dbReference type="OrthoDB" id="53248at2157"/>
<evidence type="ECO:0000313" key="4">
    <source>
        <dbReference type="Proteomes" id="UP000000345"/>
    </source>
</evidence>
<dbReference type="NCBIfam" id="TIGR00251">
    <property type="entry name" value="DUF167 family protein"/>
    <property type="match status" value="1"/>
</dbReference>
<dbReference type="InterPro" id="IPR003746">
    <property type="entry name" value="DUF167"/>
</dbReference>
<reference evidence="3 4" key="2">
    <citation type="journal article" date="2010" name="J. Bacteriol.">
        <title>Complete genome sequence of Methanothermobacter marburgensis, a methanoarchaeon model organism.</title>
        <authorList>
            <person name="Liesegang H."/>
            <person name="Kaster A.K."/>
            <person name="Wiezer A."/>
            <person name="Goenrich M."/>
            <person name="Wollherr A."/>
            <person name="Seedorf H."/>
            <person name="Gottschalk G."/>
            <person name="Thauer R.K."/>
        </authorList>
    </citation>
    <scope>NUCLEOTIDE SEQUENCE [LARGE SCALE GENOMIC DNA]</scope>
    <source>
        <strain evidence="4">ATCC BAA-927 / DSM 2133 / JCM 14651 / NBRC 100331 / OCM 82 / Marburg</strain>
    </source>
</reference>
<comment type="similarity">
    <text evidence="1 2">Belongs to the UPF0235 family.</text>
</comment>
<dbReference type="GeneID" id="43708137"/>
<dbReference type="HOGENOM" id="CLU_130694_6_1_2"/>
<proteinExistence type="inferred from homology"/>
<dbReference type="Proteomes" id="UP000000345">
    <property type="component" value="Chromosome"/>
</dbReference>
<dbReference type="GeneID" id="9704727"/>
<dbReference type="Gene3D" id="3.30.1200.10">
    <property type="entry name" value="YggU-like"/>
    <property type="match status" value="1"/>
</dbReference>
<name>D9PWL6_METTM</name>
<reference key="1">
    <citation type="submission" date="2009-08" db="EMBL/GenBank/DDBJ databases">
        <title>The genome sequence of Methanothermobacter marburgensis.</title>
        <authorList>
            <person name="Kaster A."/>
            <person name="Seedorf H."/>
            <person name="Goenrich M."/>
            <person name="Wiezer A."/>
            <person name="Liesegang H."/>
            <person name="Thauer R."/>
            <person name="Gottschalk G."/>
        </authorList>
    </citation>
    <scope>NUCLEOTIDE SEQUENCE</scope>
    <source>
        <strain>Marburg</strain>
    </source>
</reference>
<evidence type="ECO:0000256" key="1">
    <source>
        <dbReference type="ARBA" id="ARBA00010364"/>
    </source>
</evidence>
<sequence length="102" mass="11482">MSCLREAGDDLLVDIEVSPASGGFEVRSYNEWRKRIEIKVRAPPEKGKANREIIEEFSAAFNTNADIVSGHKSRHKTLKIYGMDAETFRTLLEEKFGVIIPG</sequence>
<dbReference type="PaxDb" id="79929-MTBMA_c10190"/>
<dbReference type="Pfam" id="PF02594">
    <property type="entry name" value="DUF167"/>
    <property type="match status" value="1"/>
</dbReference>
<dbReference type="STRING" id="79929.MTBMA_c10190"/>
<dbReference type="HAMAP" id="MF_00634">
    <property type="entry name" value="UPF0235"/>
    <property type="match status" value="1"/>
</dbReference>
<evidence type="ECO:0000313" key="3">
    <source>
        <dbReference type="EMBL" id="ADL58614.1"/>
    </source>
</evidence>
<dbReference type="AlphaFoldDB" id="D9PWL6"/>
<organism evidence="3 4">
    <name type="scientific">Methanothermobacter marburgensis (strain ATCC BAA-927 / DSM 2133 / JCM 14651 / NBRC 100331 / OCM 82 / Marburg)</name>
    <name type="common">Methanobacterium thermoautotrophicum</name>
    <dbReference type="NCBI Taxonomy" id="79929"/>
    <lineage>
        <taxon>Archaea</taxon>
        <taxon>Methanobacteriati</taxon>
        <taxon>Methanobacteriota</taxon>
        <taxon>Methanomada group</taxon>
        <taxon>Methanobacteria</taxon>
        <taxon>Methanobacteriales</taxon>
        <taxon>Methanobacteriaceae</taxon>
        <taxon>Methanothermobacter</taxon>
    </lineage>
</organism>
<protein>
    <recommendedName>
        <fullName evidence="2">UPF0235 protein MTBMA_c10190</fullName>
    </recommendedName>
</protein>
<gene>
    <name evidence="3" type="ordered locus">MTBMA_c10190</name>
</gene>
<dbReference type="EMBL" id="CP001710">
    <property type="protein sequence ID" value="ADL58614.1"/>
    <property type="molecule type" value="Genomic_DNA"/>
</dbReference>
<dbReference type="InterPro" id="IPR036591">
    <property type="entry name" value="YggU-like_sf"/>
</dbReference>
<evidence type="ECO:0000256" key="2">
    <source>
        <dbReference type="HAMAP-Rule" id="MF_00634"/>
    </source>
</evidence>